<evidence type="ECO:0000313" key="4">
    <source>
        <dbReference type="Proteomes" id="UP001500469"/>
    </source>
</evidence>
<dbReference type="Pfam" id="PF04389">
    <property type="entry name" value="Peptidase_M28"/>
    <property type="match status" value="1"/>
</dbReference>
<feature type="chain" id="PRO_5047362215" evidence="1">
    <location>
        <begin position="24"/>
        <end position="310"/>
    </location>
</feature>
<protein>
    <submittedName>
        <fullName evidence="3">M20/M25/M40 family metallo-hydrolase</fullName>
    </submittedName>
</protein>
<evidence type="ECO:0000259" key="2">
    <source>
        <dbReference type="Pfam" id="PF04389"/>
    </source>
</evidence>
<organism evidence="3 4">
    <name type="scientific">Algoriphagus jejuensis</name>
    <dbReference type="NCBI Taxonomy" id="419934"/>
    <lineage>
        <taxon>Bacteria</taxon>
        <taxon>Pseudomonadati</taxon>
        <taxon>Bacteroidota</taxon>
        <taxon>Cytophagia</taxon>
        <taxon>Cytophagales</taxon>
        <taxon>Cyclobacteriaceae</taxon>
        <taxon>Algoriphagus</taxon>
    </lineage>
</organism>
<evidence type="ECO:0000256" key="1">
    <source>
        <dbReference type="SAM" id="SignalP"/>
    </source>
</evidence>
<dbReference type="EMBL" id="BAAAFI010000002">
    <property type="protein sequence ID" value="GAA0877592.1"/>
    <property type="molecule type" value="Genomic_DNA"/>
</dbReference>
<keyword evidence="4" id="KW-1185">Reference proteome</keyword>
<comment type="caution">
    <text evidence="3">The sequence shown here is derived from an EMBL/GenBank/DDBJ whole genome shotgun (WGS) entry which is preliminary data.</text>
</comment>
<evidence type="ECO:0000313" key="3">
    <source>
        <dbReference type="EMBL" id="GAA0877592.1"/>
    </source>
</evidence>
<gene>
    <name evidence="3" type="ORF">GCM10009119_05600</name>
</gene>
<dbReference type="PANTHER" id="PTHR12147:SF26">
    <property type="entry name" value="PEPTIDASE M28 DOMAIN-CONTAINING PROTEIN"/>
    <property type="match status" value="1"/>
</dbReference>
<sequence length="310" mass="34613">MHSNFSKFLFLFFGLLNSTFSHAQSVDSKELLQHLEFLSSDALAGRKPLSAGSMEARKYILGELTSYDLVEPLYPDFIQRFSFTGRNQTKYEDAANLVAFIPGSGSRKLIVVTAHYDHVGVGKPDAAGDSIYNGTDDNASGTAALLELAKYFSKNRPIHSMMFVALDAEELGLRGAKALVEDFPYPLDQILLNVNMDMISRSDKNELYASGTHFYPQFKPILEKASKGSSPTLMFGHDLPGTGREDWTNQSDQGAFYAKKVPHIYFGVEDHEDYHKPSDEFEKIKPEFYINAVNLVLKCILALDSELPTQ</sequence>
<name>A0ABP3YD61_9BACT</name>
<dbReference type="InterPro" id="IPR007484">
    <property type="entry name" value="Peptidase_M28"/>
</dbReference>
<dbReference type="Proteomes" id="UP001500469">
    <property type="component" value="Unassembled WGS sequence"/>
</dbReference>
<dbReference type="InterPro" id="IPR045175">
    <property type="entry name" value="M28_fam"/>
</dbReference>
<accession>A0ABP3YD61</accession>
<dbReference type="SUPFAM" id="SSF53187">
    <property type="entry name" value="Zn-dependent exopeptidases"/>
    <property type="match status" value="1"/>
</dbReference>
<keyword evidence="1" id="KW-0732">Signal</keyword>
<feature type="domain" description="Peptidase M28" evidence="2">
    <location>
        <begin position="96"/>
        <end position="298"/>
    </location>
</feature>
<proteinExistence type="predicted"/>
<reference evidence="4" key="1">
    <citation type="journal article" date="2019" name="Int. J. Syst. Evol. Microbiol.">
        <title>The Global Catalogue of Microorganisms (GCM) 10K type strain sequencing project: providing services to taxonomists for standard genome sequencing and annotation.</title>
        <authorList>
            <consortium name="The Broad Institute Genomics Platform"/>
            <consortium name="The Broad Institute Genome Sequencing Center for Infectious Disease"/>
            <person name="Wu L."/>
            <person name="Ma J."/>
        </authorList>
    </citation>
    <scope>NUCLEOTIDE SEQUENCE [LARGE SCALE GENOMIC DNA]</scope>
    <source>
        <strain evidence="4">JCM 16112</strain>
    </source>
</reference>
<dbReference type="RefSeq" id="WP_343848288.1">
    <property type="nucleotide sequence ID" value="NZ_BAAAFI010000002.1"/>
</dbReference>
<feature type="signal peptide" evidence="1">
    <location>
        <begin position="1"/>
        <end position="23"/>
    </location>
</feature>
<dbReference type="PANTHER" id="PTHR12147">
    <property type="entry name" value="METALLOPEPTIDASE M28 FAMILY MEMBER"/>
    <property type="match status" value="1"/>
</dbReference>
<dbReference type="Gene3D" id="3.40.630.10">
    <property type="entry name" value="Zn peptidases"/>
    <property type="match status" value="1"/>
</dbReference>